<dbReference type="Proteomes" id="UP000030428">
    <property type="component" value="Unassembled WGS sequence"/>
</dbReference>
<dbReference type="AlphaFoldDB" id="A0A0A6P7R8"/>
<dbReference type="CDD" id="cd03140">
    <property type="entry name" value="GATase1_PfpI_3"/>
    <property type="match status" value="1"/>
</dbReference>
<dbReference type="Pfam" id="PF01965">
    <property type="entry name" value="DJ-1_PfpI"/>
    <property type="match status" value="1"/>
</dbReference>
<dbReference type="InterPro" id="IPR050325">
    <property type="entry name" value="Prot/Nucl_acid_deglycase"/>
</dbReference>
<reference evidence="2 3" key="1">
    <citation type="journal article" date="2016" name="Front. Microbiol.">
        <title>Single-Cell (Meta-)Genomics of a Dimorphic Candidatus Thiomargarita nelsonii Reveals Genomic Plasticity.</title>
        <authorList>
            <person name="Flood B.E."/>
            <person name="Fliss P."/>
            <person name="Jones D.S."/>
            <person name="Dick G.J."/>
            <person name="Jain S."/>
            <person name="Kaster A.K."/>
            <person name="Winkel M."/>
            <person name="Mussmann M."/>
            <person name="Bailey J."/>
        </authorList>
    </citation>
    <scope>NUCLEOTIDE SEQUENCE [LARGE SCALE GENOMIC DNA]</scope>
    <source>
        <strain evidence="2">Hydrate Ridge</strain>
    </source>
</reference>
<dbReference type="InterPro" id="IPR029062">
    <property type="entry name" value="Class_I_gatase-like"/>
</dbReference>
<dbReference type="PANTHER" id="PTHR48094:SF19">
    <property type="entry name" value="DJ-1_PFPI DOMAIN-CONTAINING PROTEIN"/>
    <property type="match status" value="1"/>
</dbReference>
<proteinExistence type="predicted"/>
<dbReference type="SUPFAM" id="SSF52317">
    <property type="entry name" value="Class I glutamine amidotransferase-like"/>
    <property type="match status" value="1"/>
</dbReference>
<dbReference type="InterPro" id="IPR002818">
    <property type="entry name" value="DJ-1/PfpI"/>
</dbReference>
<sequence length="208" mass="22883">MKPTKIIYLFLFDTLSDWEIGYVTAGINNPMMQVNPEKYQLKTFSLDGKPIRTIGGLLITPDLSLDEVTFSDAEMLILPGGASWDEGGNQKVTLLAKKFHENRIKVAAICGATLGLAKIGLLDSIQHTSNSKDYLLNSHYQGGEYYVDVLSVSDEGVITASGTASLEFAREIFKELNLYKAEALEAWYKLFKTSSPEAFAELMKAVGA</sequence>
<evidence type="ECO:0000313" key="2">
    <source>
        <dbReference type="EMBL" id="KHD06813.1"/>
    </source>
</evidence>
<evidence type="ECO:0000313" key="3">
    <source>
        <dbReference type="Proteomes" id="UP000030428"/>
    </source>
</evidence>
<name>A0A0A6P7R8_9GAMM</name>
<comment type="caution">
    <text evidence="2">The sequence shown here is derived from an EMBL/GenBank/DDBJ whole genome shotgun (WGS) entry which is preliminary data.</text>
</comment>
<dbReference type="GO" id="GO:0005737">
    <property type="term" value="C:cytoplasm"/>
    <property type="evidence" value="ECO:0007669"/>
    <property type="project" value="TreeGrafter"/>
</dbReference>
<dbReference type="Gene3D" id="3.40.50.880">
    <property type="match status" value="1"/>
</dbReference>
<keyword evidence="3" id="KW-1185">Reference proteome</keyword>
<accession>A0A0A6P7R8</accession>
<evidence type="ECO:0000259" key="1">
    <source>
        <dbReference type="Pfam" id="PF01965"/>
    </source>
</evidence>
<dbReference type="EMBL" id="JSZA02000116">
    <property type="protein sequence ID" value="KHD06813.1"/>
    <property type="molecule type" value="Genomic_DNA"/>
</dbReference>
<organism evidence="2 3">
    <name type="scientific">Candidatus Thiomargarita nelsonii</name>
    <dbReference type="NCBI Taxonomy" id="1003181"/>
    <lineage>
        <taxon>Bacteria</taxon>
        <taxon>Pseudomonadati</taxon>
        <taxon>Pseudomonadota</taxon>
        <taxon>Gammaproteobacteria</taxon>
        <taxon>Thiotrichales</taxon>
        <taxon>Thiotrichaceae</taxon>
        <taxon>Thiomargarita</taxon>
    </lineage>
</organism>
<dbReference type="PANTHER" id="PTHR48094">
    <property type="entry name" value="PROTEIN/NUCLEIC ACID DEGLYCASE DJ-1-RELATED"/>
    <property type="match status" value="1"/>
</dbReference>
<feature type="domain" description="DJ-1/PfpI" evidence="1">
    <location>
        <begin position="7"/>
        <end position="174"/>
    </location>
</feature>
<protein>
    <submittedName>
        <fullName evidence="2">Thiamine biosynthesis protein ThiJ</fullName>
    </submittedName>
</protein>
<gene>
    <name evidence="2" type="ORF">PN36_23565</name>
</gene>